<dbReference type="PANTHER" id="PTHR45947:SF3">
    <property type="entry name" value="SULFOQUINOVOSYL TRANSFERASE SQD2"/>
    <property type="match status" value="1"/>
</dbReference>
<dbReference type="Gene3D" id="3.40.50.2000">
    <property type="entry name" value="Glycogen Phosphorylase B"/>
    <property type="match status" value="2"/>
</dbReference>
<feature type="domain" description="Glycosyltransferase subfamily 4-like N-terminal" evidence="1">
    <location>
        <begin position="14"/>
        <end position="177"/>
    </location>
</feature>
<protein>
    <submittedName>
        <fullName evidence="2">Glycosyl transferase</fullName>
    </submittedName>
</protein>
<comment type="caution">
    <text evidence="2">The sequence shown here is derived from an EMBL/GenBank/DDBJ whole genome shotgun (WGS) entry which is preliminary data.</text>
</comment>
<name>A0A918SSP1_9GAMM</name>
<reference evidence="2" key="2">
    <citation type="submission" date="2020-09" db="EMBL/GenBank/DDBJ databases">
        <authorList>
            <person name="Sun Q."/>
            <person name="Kim S."/>
        </authorList>
    </citation>
    <scope>NUCLEOTIDE SEQUENCE</scope>
    <source>
        <strain evidence="2">KCTC 23077</strain>
    </source>
</reference>
<gene>
    <name evidence="2" type="primary">gtrB</name>
    <name evidence="2" type="ORF">GCM10007067_01840</name>
</gene>
<dbReference type="InterPro" id="IPR028098">
    <property type="entry name" value="Glyco_trans_4-like_N"/>
</dbReference>
<dbReference type="InterPro" id="IPR050194">
    <property type="entry name" value="Glycosyltransferase_grp1"/>
</dbReference>
<keyword evidence="3" id="KW-1185">Reference proteome</keyword>
<proteinExistence type="predicted"/>
<dbReference type="Pfam" id="PF13692">
    <property type="entry name" value="Glyco_trans_1_4"/>
    <property type="match status" value="1"/>
</dbReference>
<dbReference type="PANTHER" id="PTHR45947">
    <property type="entry name" value="SULFOQUINOVOSYL TRANSFERASE SQD2"/>
    <property type="match status" value="1"/>
</dbReference>
<reference evidence="2" key="1">
    <citation type="journal article" date="2014" name="Int. J. Syst. Evol. Microbiol.">
        <title>Complete genome sequence of Corynebacterium casei LMG S-19264T (=DSM 44701T), isolated from a smear-ripened cheese.</title>
        <authorList>
            <consortium name="US DOE Joint Genome Institute (JGI-PGF)"/>
            <person name="Walter F."/>
            <person name="Albersmeier A."/>
            <person name="Kalinowski J."/>
            <person name="Ruckert C."/>
        </authorList>
    </citation>
    <scope>NUCLEOTIDE SEQUENCE</scope>
    <source>
        <strain evidence="2">KCTC 23077</strain>
    </source>
</reference>
<dbReference type="Proteomes" id="UP000646426">
    <property type="component" value="Unassembled WGS sequence"/>
</dbReference>
<dbReference type="EMBL" id="BMYD01000001">
    <property type="protein sequence ID" value="GHA69526.1"/>
    <property type="molecule type" value="Genomic_DNA"/>
</dbReference>
<dbReference type="CDD" id="cd03814">
    <property type="entry name" value="GT4-like"/>
    <property type="match status" value="1"/>
</dbReference>
<evidence type="ECO:0000313" key="3">
    <source>
        <dbReference type="Proteomes" id="UP000646426"/>
    </source>
</evidence>
<dbReference type="Pfam" id="PF13439">
    <property type="entry name" value="Glyco_transf_4"/>
    <property type="match status" value="1"/>
</dbReference>
<dbReference type="RefSeq" id="WP_189452433.1">
    <property type="nucleotide sequence ID" value="NZ_BMYD01000001.1"/>
</dbReference>
<keyword evidence="2" id="KW-0808">Transferase</keyword>
<dbReference type="GO" id="GO:0016757">
    <property type="term" value="F:glycosyltransferase activity"/>
    <property type="evidence" value="ECO:0007669"/>
    <property type="project" value="TreeGrafter"/>
</dbReference>
<accession>A0A918SSP1</accession>
<dbReference type="AlphaFoldDB" id="A0A918SSP1"/>
<evidence type="ECO:0000259" key="1">
    <source>
        <dbReference type="Pfam" id="PF13439"/>
    </source>
</evidence>
<evidence type="ECO:0000313" key="2">
    <source>
        <dbReference type="EMBL" id="GHA69526.1"/>
    </source>
</evidence>
<organism evidence="2 3">
    <name type="scientific">Cognatilysobacter bugurensis</name>
    <dbReference type="NCBI Taxonomy" id="543356"/>
    <lineage>
        <taxon>Bacteria</taxon>
        <taxon>Pseudomonadati</taxon>
        <taxon>Pseudomonadota</taxon>
        <taxon>Gammaproteobacteria</taxon>
        <taxon>Lysobacterales</taxon>
        <taxon>Lysobacteraceae</taxon>
        <taxon>Cognatilysobacter</taxon>
    </lineage>
</organism>
<dbReference type="SUPFAM" id="SSF53756">
    <property type="entry name" value="UDP-Glycosyltransferase/glycogen phosphorylase"/>
    <property type="match status" value="1"/>
</dbReference>
<sequence>MQYAIVTETYPPEVNGVALTVQSMECGLRARGHQVSVVRPHRSDRAAPHELLVPGAPLPRYAGLQFGLPATTRLVRHWRTHRPDGLYVATEGPLGWSAVRAARRLGIPVATGFHTRFDRYLRDYGLGALEPLALAWLRRFHSRGDATFVPTRELQQRLQAQRFDRVVHLPRTVDTARFSPARRDAALRARWGASDDTLVVLHVGRLAPEKNVGLAIAAFRCIQRLRADTRLVIVGDGPSRPALERAHPDLTFCGLQRDGALARHYASGDLLLFPSRSESFGNVTLEAMASGVPTVAFDTAAAREHLRGSGGGAATGPTDEEFIDAAVRIAADDVLCRAMAGAARQAVLHLHPAQLASDLDRLLQGLVDRRAGRLRAAGEPRPAPALYEGSAR</sequence>